<feature type="transmembrane region" description="Helical" evidence="6">
    <location>
        <begin position="163"/>
        <end position="181"/>
    </location>
</feature>
<dbReference type="Pfam" id="PF07690">
    <property type="entry name" value="MFS_1"/>
    <property type="match status" value="1"/>
</dbReference>
<dbReference type="SUPFAM" id="SSF103473">
    <property type="entry name" value="MFS general substrate transporter"/>
    <property type="match status" value="1"/>
</dbReference>
<feature type="transmembrane region" description="Helical" evidence="6">
    <location>
        <begin position="353"/>
        <end position="372"/>
    </location>
</feature>
<feature type="transmembrane region" description="Helical" evidence="6">
    <location>
        <begin position="292"/>
        <end position="312"/>
    </location>
</feature>
<comment type="subcellular location">
    <subcellularLocation>
        <location evidence="1">Membrane</location>
        <topology evidence="1">Multi-pass membrane protein</topology>
    </subcellularLocation>
</comment>
<dbReference type="PANTHER" id="PTHR43791">
    <property type="entry name" value="PERMEASE-RELATED"/>
    <property type="match status" value="1"/>
</dbReference>
<feature type="transmembrane region" description="Helical" evidence="6">
    <location>
        <begin position="102"/>
        <end position="123"/>
    </location>
</feature>
<feature type="transmembrane region" description="Helical" evidence="6">
    <location>
        <begin position="45"/>
        <end position="65"/>
    </location>
</feature>
<name>A0ABW9KFB2_9BACT</name>
<feature type="transmembrane region" description="Helical" evidence="6">
    <location>
        <begin position="226"/>
        <end position="247"/>
    </location>
</feature>
<feature type="domain" description="Major facilitator superfamily (MFS) profile" evidence="7">
    <location>
        <begin position="6"/>
        <end position="407"/>
    </location>
</feature>
<evidence type="ECO:0000256" key="6">
    <source>
        <dbReference type="SAM" id="Phobius"/>
    </source>
</evidence>
<feature type="transmembrane region" description="Helical" evidence="6">
    <location>
        <begin position="384"/>
        <end position="406"/>
    </location>
</feature>
<evidence type="ECO:0000256" key="1">
    <source>
        <dbReference type="ARBA" id="ARBA00004141"/>
    </source>
</evidence>
<evidence type="ECO:0000313" key="8">
    <source>
        <dbReference type="EMBL" id="MFN2974346.1"/>
    </source>
</evidence>
<evidence type="ECO:0000259" key="7">
    <source>
        <dbReference type="PROSITE" id="PS50850"/>
    </source>
</evidence>
<dbReference type="PANTHER" id="PTHR43791:SF100">
    <property type="entry name" value="SUGAR TRANSPORTER"/>
    <property type="match status" value="1"/>
</dbReference>
<evidence type="ECO:0000313" key="9">
    <source>
        <dbReference type="Proteomes" id="UP001634747"/>
    </source>
</evidence>
<keyword evidence="5 6" id="KW-0472">Membrane</keyword>
<keyword evidence="2" id="KW-0813">Transport</keyword>
<evidence type="ECO:0000256" key="3">
    <source>
        <dbReference type="ARBA" id="ARBA00022692"/>
    </source>
</evidence>
<gene>
    <name evidence="8" type="ORF">ACK2TP_01085</name>
</gene>
<reference evidence="8 9" key="1">
    <citation type="submission" date="2024-12" db="EMBL/GenBank/DDBJ databases">
        <authorList>
            <person name="Lee Y."/>
        </authorList>
    </citation>
    <scope>NUCLEOTIDE SEQUENCE [LARGE SCALE GENOMIC DNA]</scope>
    <source>
        <strain evidence="8 9">03SUJ4</strain>
    </source>
</reference>
<keyword evidence="9" id="KW-1185">Reference proteome</keyword>
<evidence type="ECO:0000256" key="5">
    <source>
        <dbReference type="ARBA" id="ARBA00023136"/>
    </source>
</evidence>
<dbReference type="InterPro" id="IPR036259">
    <property type="entry name" value="MFS_trans_sf"/>
</dbReference>
<dbReference type="PROSITE" id="PS50850">
    <property type="entry name" value="MFS"/>
    <property type="match status" value="1"/>
</dbReference>
<dbReference type="InterPro" id="IPR011701">
    <property type="entry name" value="MFS"/>
</dbReference>
<dbReference type="RefSeq" id="WP_263414087.1">
    <property type="nucleotide sequence ID" value="NZ_BAABBH010000001.1"/>
</dbReference>
<comment type="caution">
    <text evidence="8">The sequence shown here is derived from an EMBL/GenBank/DDBJ whole genome shotgun (WGS) entry which is preliminary data.</text>
</comment>
<organism evidence="8 9">
    <name type="scientific">Terriglobus aquaticus</name>
    <dbReference type="NCBI Taxonomy" id="940139"/>
    <lineage>
        <taxon>Bacteria</taxon>
        <taxon>Pseudomonadati</taxon>
        <taxon>Acidobacteriota</taxon>
        <taxon>Terriglobia</taxon>
        <taxon>Terriglobales</taxon>
        <taxon>Acidobacteriaceae</taxon>
        <taxon>Terriglobus</taxon>
    </lineage>
</organism>
<dbReference type="EMBL" id="JBJYXY010000001">
    <property type="protein sequence ID" value="MFN2974346.1"/>
    <property type="molecule type" value="Genomic_DNA"/>
</dbReference>
<keyword evidence="3 6" id="KW-0812">Transmembrane</keyword>
<sequence length="425" mass="45935">MRRGFLLPLFFGTYSLAYLDRANFGFGAAAGLAHTLGITESRTALLSALFFLGYFAFQIPGMLWVRRVSPTRLVFVALLMWGVLAALTGVIRSFAWLAVDRLLLGVAESVVFPAMLLLLTRWFTRAERSRANTVLILGNPLTVLWMSAITGYLIQRFGWQRTFVYEGLPALLWAFVWVLLMRDAPNYAPWMAREEASALEAAIAADRPASLPGDTSLVRVLLRADVLLLSLQFFCWSLGAYGFVLWLPTMVRRGAGLGMGQTGLLTAVPYVLAVVLMLIVSHRSDRSGQRIAFIWPLLLLGGGALLASVYFVSQSFALAFVCMVVAGGCMYAPYGPFFSIIPERVPAAVTGEVFAMVNSVGALGGFAGSYLVGWLQAVTHSQRAGLLLMALALVAAGVLQALLPLLGKARIAETASALAPEADLA</sequence>
<evidence type="ECO:0000256" key="4">
    <source>
        <dbReference type="ARBA" id="ARBA00022989"/>
    </source>
</evidence>
<keyword evidence="4 6" id="KW-1133">Transmembrane helix</keyword>
<feature type="transmembrane region" description="Helical" evidence="6">
    <location>
        <begin position="135"/>
        <end position="157"/>
    </location>
</feature>
<feature type="transmembrane region" description="Helical" evidence="6">
    <location>
        <begin position="259"/>
        <end position="280"/>
    </location>
</feature>
<proteinExistence type="predicted"/>
<dbReference type="Proteomes" id="UP001634747">
    <property type="component" value="Unassembled WGS sequence"/>
</dbReference>
<accession>A0ABW9KFB2</accession>
<feature type="transmembrane region" description="Helical" evidence="6">
    <location>
        <begin position="318"/>
        <end position="341"/>
    </location>
</feature>
<dbReference type="InterPro" id="IPR020846">
    <property type="entry name" value="MFS_dom"/>
</dbReference>
<evidence type="ECO:0000256" key="2">
    <source>
        <dbReference type="ARBA" id="ARBA00022448"/>
    </source>
</evidence>
<protein>
    <submittedName>
        <fullName evidence="8">MFS transporter</fullName>
    </submittedName>
</protein>
<dbReference type="Gene3D" id="1.20.1250.20">
    <property type="entry name" value="MFS general substrate transporter like domains"/>
    <property type="match status" value="2"/>
</dbReference>
<feature type="transmembrane region" description="Helical" evidence="6">
    <location>
        <begin position="72"/>
        <end position="96"/>
    </location>
</feature>